<accession>A0A7C6EBT5</accession>
<evidence type="ECO:0008006" key="2">
    <source>
        <dbReference type="Google" id="ProtNLM"/>
    </source>
</evidence>
<evidence type="ECO:0000313" key="1">
    <source>
        <dbReference type="EMBL" id="HHS51320.1"/>
    </source>
</evidence>
<name>A0A7C6EBT5_UNCW3</name>
<dbReference type="AlphaFoldDB" id="A0A7C6EBT5"/>
<reference evidence="1" key="1">
    <citation type="journal article" date="2020" name="mSystems">
        <title>Genome- and Community-Level Interaction Insights into Carbon Utilization and Element Cycling Functions of Hydrothermarchaeota in Hydrothermal Sediment.</title>
        <authorList>
            <person name="Zhou Z."/>
            <person name="Liu Y."/>
            <person name="Xu W."/>
            <person name="Pan J."/>
            <person name="Luo Z.H."/>
            <person name="Li M."/>
        </authorList>
    </citation>
    <scope>NUCLEOTIDE SEQUENCE [LARGE SCALE GENOMIC DNA]</scope>
    <source>
        <strain evidence="1">SpSt-876</strain>
    </source>
</reference>
<comment type="caution">
    <text evidence="1">The sequence shown here is derived from an EMBL/GenBank/DDBJ whole genome shotgun (WGS) entry which is preliminary data.</text>
</comment>
<dbReference type="Gene3D" id="3.10.450.40">
    <property type="match status" value="1"/>
</dbReference>
<gene>
    <name evidence="1" type="ORF">ENW73_00430</name>
</gene>
<protein>
    <recommendedName>
        <fullName evidence="2">IraD/Gp25-like domain-containing protein</fullName>
    </recommendedName>
</protein>
<dbReference type="SUPFAM" id="SSF160719">
    <property type="entry name" value="gpW/gp25-like"/>
    <property type="match status" value="1"/>
</dbReference>
<sequence>MKYYLGTDLALDSNGDLALDQGDIALVSGMDCLIANLTDRILCDKGELILHPEFGAGLAAKVSQPITSEKLNSLIIELRHELLQDPRVEQVISLEDTQIDRYLYIRATIETIDHQIIQNLIFPFELERL</sequence>
<organism evidence="1">
    <name type="scientific">candidate division WOR-3 bacterium</name>
    <dbReference type="NCBI Taxonomy" id="2052148"/>
    <lineage>
        <taxon>Bacteria</taxon>
        <taxon>Bacteria division WOR-3</taxon>
    </lineage>
</organism>
<proteinExistence type="predicted"/>
<dbReference type="EMBL" id="DTLI01000016">
    <property type="protein sequence ID" value="HHS51320.1"/>
    <property type="molecule type" value="Genomic_DNA"/>
</dbReference>